<dbReference type="InterPro" id="IPR006129">
    <property type="entry name" value="AdhesinB"/>
</dbReference>
<evidence type="ECO:0000256" key="3">
    <source>
        <dbReference type="ARBA" id="ARBA00022723"/>
    </source>
</evidence>
<dbReference type="PANTHER" id="PTHR42953:SF1">
    <property type="entry name" value="METAL-BINDING PROTEIN HI_0362-RELATED"/>
    <property type="match status" value="1"/>
</dbReference>
<feature type="region of interest" description="Disordered" evidence="6">
    <location>
        <begin position="116"/>
        <end position="138"/>
    </location>
</feature>
<dbReference type="InterPro" id="IPR006127">
    <property type="entry name" value="ZnuA-like"/>
</dbReference>
<dbReference type="RefSeq" id="WP_181582649.1">
    <property type="nucleotide sequence ID" value="NZ_CP059399.1"/>
</dbReference>
<dbReference type="PANTHER" id="PTHR42953">
    <property type="entry name" value="HIGH-AFFINITY ZINC UPTAKE SYSTEM PROTEIN ZNUA-RELATED"/>
    <property type="match status" value="1"/>
</dbReference>
<proteinExistence type="inferred from homology"/>
<keyword evidence="9" id="KW-1185">Reference proteome</keyword>
<dbReference type="EMBL" id="CP059399">
    <property type="protein sequence ID" value="QLY31457.1"/>
    <property type="molecule type" value="Genomic_DNA"/>
</dbReference>
<evidence type="ECO:0000313" key="9">
    <source>
        <dbReference type="Proteomes" id="UP000515512"/>
    </source>
</evidence>
<keyword evidence="3" id="KW-0479">Metal-binding</keyword>
<keyword evidence="4 7" id="KW-0732">Signal</keyword>
<dbReference type="PRINTS" id="PR00690">
    <property type="entry name" value="ADHESNFAMILY"/>
</dbReference>
<evidence type="ECO:0000256" key="4">
    <source>
        <dbReference type="ARBA" id="ARBA00022729"/>
    </source>
</evidence>
<dbReference type="GO" id="GO:0030001">
    <property type="term" value="P:metal ion transport"/>
    <property type="evidence" value="ECO:0007669"/>
    <property type="project" value="InterPro"/>
</dbReference>
<evidence type="ECO:0000313" key="8">
    <source>
        <dbReference type="EMBL" id="QLY31457.1"/>
    </source>
</evidence>
<dbReference type="GO" id="GO:0046872">
    <property type="term" value="F:metal ion binding"/>
    <property type="evidence" value="ECO:0007669"/>
    <property type="project" value="UniProtKB-KW"/>
</dbReference>
<keyword evidence="2 5" id="KW-0813">Transport</keyword>
<reference evidence="8 9" key="1">
    <citation type="submission" date="2020-07" db="EMBL/GenBank/DDBJ databases">
        <authorList>
            <person name="Zhuang K."/>
            <person name="Ran Y."/>
        </authorList>
    </citation>
    <scope>NUCLEOTIDE SEQUENCE [LARGE SCALE GENOMIC DNA]</scope>
    <source>
        <strain evidence="8 9">WCH-YHL-001</strain>
    </source>
</reference>
<evidence type="ECO:0000256" key="5">
    <source>
        <dbReference type="RuleBase" id="RU003512"/>
    </source>
</evidence>
<dbReference type="KEGG" id="nhu:H0264_03670"/>
<evidence type="ECO:0000256" key="6">
    <source>
        <dbReference type="SAM" id="MobiDB-lite"/>
    </source>
</evidence>
<comment type="similarity">
    <text evidence="5">Belongs to the bacterial solute-binding protein 9 family.</text>
</comment>
<comment type="subcellular location">
    <subcellularLocation>
        <location evidence="1">Cell envelope</location>
    </subcellularLocation>
</comment>
<dbReference type="Gene3D" id="3.40.50.1980">
    <property type="entry name" value="Nitrogenase molybdenum iron protein domain"/>
    <property type="match status" value="2"/>
</dbReference>
<dbReference type="AlphaFoldDB" id="A0A7D6VF28"/>
<gene>
    <name evidence="8" type="ORF">H0264_03670</name>
</gene>
<feature type="chain" id="PRO_5038853074" evidence="7">
    <location>
        <begin position="21"/>
        <end position="313"/>
    </location>
</feature>
<dbReference type="InterPro" id="IPR006128">
    <property type="entry name" value="Lipoprotein_PsaA-like"/>
</dbReference>
<organism evidence="8 9">
    <name type="scientific">Nocardia huaxiensis</name>
    <dbReference type="NCBI Taxonomy" id="2755382"/>
    <lineage>
        <taxon>Bacteria</taxon>
        <taxon>Bacillati</taxon>
        <taxon>Actinomycetota</taxon>
        <taxon>Actinomycetes</taxon>
        <taxon>Mycobacteriales</taxon>
        <taxon>Nocardiaceae</taxon>
        <taxon>Nocardia</taxon>
    </lineage>
</organism>
<sequence length="313" mass="33045">MTARLARGFACFAAGLAAVATLTACGGKSGSDELTVVASTNVWGDIARTVAGSDVKVESIINDPSADPHSFELSPVDAAKISDAELVVYNGGGYDEFIDKAIAGKNKRNVNAVEIAGEDSHEHGATTTAAPATTGGHDHEHGNEHVWYDVHVAGEVAEHIAEQLGEIDPAHKDDYAKRAADFAAQLTAIEAVTTKIAAEHPNQPVLQTEPLAYYMLLAAKADDRTPHGFQEAVEQETDPAPADVAAVRDLLNGKQVRALVYNIQTESKITEDLRKTAESAGIPVVNVTETLPEGQTYVQWMTANAQALAKALG</sequence>
<dbReference type="PRINTS" id="PR00691">
    <property type="entry name" value="ADHESINB"/>
</dbReference>
<dbReference type="Proteomes" id="UP000515512">
    <property type="component" value="Chromosome"/>
</dbReference>
<evidence type="ECO:0000256" key="2">
    <source>
        <dbReference type="ARBA" id="ARBA00022448"/>
    </source>
</evidence>
<feature type="signal peptide" evidence="7">
    <location>
        <begin position="1"/>
        <end position="20"/>
    </location>
</feature>
<feature type="compositionally biased region" description="Low complexity" evidence="6">
    <location>
        <begin position="125"/>
        <end position="135"/>
    </location>
</feature>
<evidence type="ECO:0000256" key="7">
    <source>
        <dbReference type="SAM" id="SignalP"/>
    </source>
</evidence>
<name>A0A7D6VF28_9NOCA</name>
<accession>A0A7D6VF28</accession>
<dbReference type="PROSITE" id="PS51257">
    <property type="entry name" value="PROKAR_LIPOPROTEIN"/>
    <property type="match status" value="1"/>
</dbReference>
<dbReference type="Pfam" id="PF01297">
    <property type="entry name" value="ZnuA"/>
    <property type="match status" value="1"/>
</dbReference>
<dbReference type="SUPFAM" id="SSF53807">
    <property type="entry name" value="Helical backbone' metal receptor"/>
    <property type="match status" value="1"/>
</dbReference>
<dbReference type="GO" id="GO:0007155">
    <property type="term" value="P:cell adhesion"/>
    <property type="evidence" value="ECO:0007669"/>
    <property type="project" value="InterPro"/>
</dbReference>
<evidence type="ECO:0000256" key="1">
    <source>
        <dbReference type="ARBA" id="ARBA00004196"/>
    </source>
</evidence>
<protein>
    <submittedName>
        <fullName evidence="8">Zinc ABC transporter substrate-binding protein</fullName>
    </submittedName>
</protein>
<dbReference type="GO" id="GO:0030313">
    <property type="term" value="C:cell envelope"/>
    <property type="evidence" value="ECO:0007669"/>
    <property type="project" value="UniProtKB-SubCell"/>
</dbReference>
<dbReference type="InterPro" id="IPR050492">
    <property type="entry name" value="Bact_metal-bind_prot9"/>
</dbReference>